<dbReference type="AlphaFoldDB" id="A0A7M1W9I1"/>
<dbReference type="InterPro" id="IPR017946">
    <property type="entry name" value="PLC-like_Pdiesterase_TIM-brl"/>
</dbReference>
<organism evidence="1">
    <name type="scientific">Vibrio parahaemolyticus</name>
    <dbReference type="NCBI Taxonomy" id="670"/>
    <lineage>
        <taxon>Bacteria</taxon>
        <taxon>Pseudomonadati</taxon>
        <taxon>Pseudomonadota</taxon>
        <taxon>Gammaproteobacteria</taxon>
        <taxon>Vibrionales</taxon>
        <taxon>Vibrionaceae</taxon>
        <taxon>Vibrio</taxon>
    </lineage>
</organism>
<sequence>MKNIIAHRGFWLEATEQNTEVAFKRALSNGFGIETDLRDRNQSVVISHDMASAESMTIEHFLSLCTIAPDVTLALNVKADCLQASMAPLRIDNPHFYFDMSVPDMLGYLKNDMSLYTRYSNIEPGPALLDKCEGVWLDNFDNGELDLVALQSYLELGKHVVLVSPELHKRDEKSYWKQLKTFLGENESYENKLGLCTDFPLEARSYFNEQ</sequence>
<protein>
    <recommendedName>
        <fullName evidence="2">Phosphodiesterase</fullName>
    </recommendedName>
</protein>
<dbReference type="EMBL" id="MT898242">
    <property type="protein sequence ID" value="QOS23452.1"/>
    <property type="molecule type" value="Genomic_DNA"/>
</dbReference>
<dbReference type="GO" id="GO:0008081">
    <property type="term" value="F:phosphoric diester hydrolase activity"/>
    <property type="evidence" value="ECO:0007669"/>
    <property type="project" value="InterPro"/>
</dbReference>
<name>A0A7M1W9I1_VIBPH</name>
<accession>A0A7M1W9I1</accession>
<dbReference type="GO" id="GO:0006629">
    <property type="term" value="P:lipid metabolic process"/>
    <property type="evidence" value="ECO:0007669"/>
    <property type="project" value="InterPro"/>
</dbReference>
<dbReference type="SUPFAM" id="SSF51695">
    <property type="entry name" value="PLC-like phosphodiesterases"/>
    <property type="match status" value="1"/>
</dbReference>
<proteinExistence type="predicted"/>
<gene>
    <name evidence="1" type="ORF">VP371_00019</name>
</gene>
<dbReference type="Gene3D" id="3.20.20.190">
    <property type="entry name" value="Phosphatidylinositol (PI) phosphodiesterase"/>
    <property type="match status" value="1"/>
</dbReference>
<reference evidence="1" key="1">
    <citation type="submission" date="2020-08" db="EMBL/GenBank/DDBJ databases">
        <title>Genetic structure, function and evolution of capsule biosynthesis loci in Vibrio parahaemolyticus.</title>
        <authorList>
            <person name="Li L."/>
            <person name="Bian S."/>
        </authorList>
    </citation>
    <scope>NUCLEOTIDE SEQUENCE</scope>
    <source>
        <strain evidence="1">VP371</strain>
    </source>
</reference>
<evidence type="ECO:0000313" key="1">
    <source>
        <dbReference type="EMBL" id="QOS23452.1"/>
    </source>
</evidence>
<evidence type="ECO:0008006" key="2">
    <source>
        <dbReference type="Google" id="ProtNLM"/>
    </source>
</evidence>